<name>A0A977K8W1_9CREN</name>
<dbReference type="InterPro" id="IPR036866">
    <property type="entry name" value="RibonucZ/Hydroxyglut_hydro"/>
</dbReference>
<organism evidence="1 2">
    <name type="scientific">Ignicoccus pacificus DSM 13166</name>
    <dbReference type="NCBI Taxonomy" id="940294"/>
    <lineage>
        <taxon>Archaea</taxon>
        <taxon>Thermoproteota</taxon>
        <taxon>Thermoprotei</taxon>
        <taxon>Desulfurococcales</taxon>
        <taxon>Desulfurococcaceae</taxon>
        <taxon>Ignicoccus</taxon>
    </lineage>
</organism>
<dbReference type="InterPro" id="IPR050114">
    <property type="entry name" value="UPF0173_UPF0282_UlaG_hydrolase"/>
</dbReference>
<evidence type="ECO:0000313" key="2">
    <source>
        <dbReference type="Proteomes" id="UP001063698"/>
    </source>
</evidence>
<dbReference type="Gene3D" id="3.60.15.10">
    <property type="entry name" value="Ribonuclease Z/Hydroxyacylglutathione hydrolase-like"/>
    <property type="match status" value="1"/>
</dbReference>
<protein>
    <submittedName>
        <fullName evidence="1">Metal dependent hydrolase</fullName>
    </submittedName>
</protein>
<dbReference type="PANTHER" id="PTHR43546:SF8">
    <property type="entry name" value="METALLO-BETA-LACTAMASE DOMAIN-CONTAINING PROTEIN"/>
    <property type="match status" value="1"/>
</dbReference>
<keyword evidence="2" id="KW-1185">Reference proteome</keyword>
<accession>A0A977K8W1</accession>
<dbReference type="Pfam" id="PF13483">
    <property type="entry name" value="Lactamase_B_3"/>
    <property type="match status" value="1"/>
</dbReference>
<dbReference type="SUPFAM" id="SSF56281">
    <property type="entry name" value="Metallo-hydrolase/oxidoreductase"/>
    <property type="match status" value="1"/>
</dbReference>
<dbReference type="PANTHER" id="PTHR43546">
    <property type="entry name" value="UPF0173 METAL-DEPENDENT HYDROLASE MJ1163-RELATED"/>
    <property type="match status" value="1"/>
</dbReference>
<dbReference type="EMBL" id="CP006868">
    <property type="protein sequence ID" value="UXD21145.1"/>
    <property type="molecule type" value="Genomic_DNA"/>
</dbReference>
<dbReference type="GO" id="GO:0016787">
    <property type="term" value="F:hydrolase activity"/>
    <property type="evidence" value="ECO:0007669"/>
    <property type="project" value="UniProtKB-KW"/>
</dbReference>
<reference evidence="1" key="1">
    <citation type="submission" date="2013-11" db="EMBL/GenBank/DDBJ databases">
        <title>Comparative genomics of Ignicoccus.</title>
        <authorList>
            <person name="Podar M."/>
        </authorList>
    </citation>
    <scope>NUCLEOTIDE SEQUENCE</scope>
    <source>
        <strain evidence="1">DSM 13166</strain>
    </source>
</reference>
<evidence type="ECO:0000313" key="1">
    <source>
        <dbReference type="EMBL" id="UXD21145.1"/>
    </source>
</evidence>
<keyword evidence="1" id="KW-0378">Hydrolase</keyword>
<sequence length="228" mass="25151">MIDLGPVLLSWLGHDGFKIIDKNSGLRVATDPFRIAKGSDDVADLVFITHEHFDHCSPNDLAKIVSPETVIVAPEICEECLAPFDLEKVFVRPLVKGNVGSIPFYTIPAYNVNKFRAPGVVFHPKEDGRVGYVFEVGGIRFYHAGDTDVIPEMEMVEADVALLPVSGVYVMTPEEAVEALKLMKGVKVAIPMHWGTIVGDLSNALRFKELVEAEGLDVQVIIPEREPW</sequence>
<gene>
    <name evidence="1" type="ORF">IPA_00555</name>
</gene>
<dbReference type="KEGG" id="ipc:IPA_00555"/>
<dbReference type="AlphaFoldDB" id="A0A977K8W1"/>
<dbReference type="Proteomes" id="UP001063698">
    <property type="component" value="Chromosome"/>
</dbReference>
<proteinExistence type="predicted"/>